<feature type="region of interest" description="Disordered" evidence="1">
    <location>
        <begin position="100"/>
        <end position="141"/>
    </location>
</feature>
<evidence type="ECO:0000256" key="1">
    <source>
        <dbReference type="SAM" id="MobiDB-lite"/>
    </source>
</evidence>
<accession>A0A367RA40</accession>
<proteinExistence type="predicted"/>
<sequence>MDIQATLTLMSQAVVISFVALMVFDFIDGLWVVPLPPFGWQLPVIEQPTVSATASQPTPRAIAFENISDPWTLELQSPDHSVPTPAVIIPFPRLRLLPPAKVQPTKPKRTKAKSSTSKKFASTSTKHQSTTQDNWKVPKKL</sequence>
<evidence type="ECO:0000313" key="3">
    <source>
        <dbReference type="EMBL" id="RCJ32573.1"/>
    </source>
</evidence>
<protein>
    <submittedName>
        <fullName evidence="3">Uncharacterized protein</fullName>
    </submittedName>
</protein>
<comment type="caution">
    <text evidence="3">The sequence shown here is derived from an EMBL/GenBank/DDBJ whole genome shotgun (WGS) entry which is preliminary data.</text>
</comment>
<keyword evidence="2" id="KW-1133">Transmembrane helix</keyword>
<keyword evidence="2" id="KW-0472">Membrane</keyword>
<dbReference type="EMBL" id="LXQE01000165">
    <property type="protein sequence ID" value="RCJ32573.1"/>
    <property type="molecule type" value="Genomic_DNA"/>
</dbReference>
<evidence type="ECO:0000313" key="4">
    <source>
        <dbReference type="Proteomes" id="UP000252085"/>
    </source>
</evidence>
<keyword evidence="2" id="KW-0812">Transmembrane</keyword>
<name>A0A367RA40_NOSPU</name>
<dbReference type="Proteomes" id="UP000252085">
    <property type="component" value="Unassembled WGS sequence"/>
</dbReference>
<organism evidence="3 4">
    <name type="scientific">Nostoc punctiforme NIES-2108</name>
    <dbReference type="NCBI Taxonomy" id="1356359"/>
    <lineage>
        <taxon>Bacteria</taxon>
        <taxon>Bacillati</taxon>
        <taxon>Cyanobacteriota</taxon>
        <taxon>Cyanophyceae</taxon>
        <taxon>Nostocales</taxon>
        <taxon>Nostocaceae</taxon>
        <taxon>Nostoc</taxon>
    </lineage>
</organism>
<feature type="transmembrane region" description="Helical" evidence="2">
    <location>
        <begin position="12"/>
        <end position="33"/>
    </location>
</feature>
<dbReference type="AlphaFoldDB" id="A0A367RA40"/>
<evidence type="ECO:0000256" key="2">
    <source>
        <dbReference type="SAM" id="Phobius"/>
    </source>
</evidence>
<feature type="compositionally biased region" description="Low complexity" evidence="1">
    <location>
        <begin position="113"/>
        <end position="126"/>
    </location>
</feature>
<reference evidence="3 4" key="1">
    <citation type="submission" date="2016-04" db="EMBL/GenBank/DDBJ databases">
        <authorList>
            <person name="Evans L.H."/>
            <person name="Alamgir A."/>
            <person name="Owens N."/>
            <person name="Weber N.D."/>
            <person name="Virtaneva K."/>
            <person name="Barbian K."/>
            <person name="Babar A."/>
            <person name="Rosenke K."/>
        </authorList>
    </citation>
    <scope>NUCLEOTIDE SEQUENCE [LARGE SCALE GENOMIC DNA]</scope>
    <source>
        <strain evidence="3">NIES-2108</strain>
    </source>
</reference>
<gene>
    <name evidence="3" type="ORF">A6769_27900</name>
</gene>